<reference evidence="2 3" key="1">
    <citation type="journal article" date="2016" name="Nat. Commun.">
        <title>Thousands of microbial genomes shed light on interconnected biogeochemical processes in an aquifer system.</title>
        <authorList>
            <person name="Anantharaman K."/>
            <person name="Brown C.T."/>
            <person name="Hug L.A."/>
            <person name="Sharon I."/>
            <person name="Castelle C.J."/>
            <person name="Probst A.J."/>
            <person name="Thomas B.C."/>
            <person name="Singh A."/>
            <person name="Wilkins M.J."/>
            <person name="Karaoz U."/>
            <person name="Brodie E.L."/>
            <person name="Williams K.H."/>
            <person name="Hubbard S.S."/>
            <person name="Banfield J.F."/>
        </authorList>
    </citation>
    <scope>NUCLEOTIDE SEQUENCE [LARGE SCALE GENOMIC DNA]</scope>
</reference>
<proteinExistence type="predicted"/>
<dbReference type="PROSITE" id="PS51186">
    <property type="entry name" value="GNAT"/>
    <property type="match status" value="1"/>
</dbReference>
<protein>
    <recommendedName>
        <fullName evidence="1">N-acetyltransferase domain-containing protein</fullName>
    </recommendedName>
</protein>
<dbReference type="InterPro" id="IPR016181">
    <property type="entry name" value="Acyl_CoA_acyltransferase"/>
</dbReference>
<comment type="caution">
    <text evidence="2">The sequence shown here is derived from an EMBL/GenBank/DDBJ whole genome shotgun (WGS) entry which is preliminary data.</text>
</comment>
<sequence>MVEKVIEMGDCIIKLIDNTEEFFTAGENESIIYRLREIAADSFGVEIEDKSLEGIRDHVIHVDVCALGYINKVLIGFASVRILHELDILFVHGIAVLMDEQTKGAGSKLLKALIEHYTKNRLAFTTQNPVMYDVIKKFCRDVYPSLEQKVPEKIQGIGCKLMEGRRGVFNPRTFVSQNLYSCCLYDSIPLSKKPFVNEWFDRVLRIQNRITSDGILLIGKL</sequence>
<dbReference type="Proteomes" id="UP000178647">
    <property type="component" value="Unassembled WGS sequence"/>
</dbReference>
<evidence type="ECO:0000313" key="2">
    <source>
        <dbReference type="EMBL" id="OGZ23880.1"/>
    </source>
</evidence>
<evidence type="ECO:0000313" key="3">
    <source>
        <dbReference type="Proteomes" id="UP000178647"/>
    </source>
</evidence>
<dbReference type="EMBL" id="MHMH01000022">
    <property type="protein sequence ID" value="OGZ23880.1"/>
    <property type="molecule type" value="Genomic_DNA"/>
</dbReference>
<dbReference type="SUPFAM" id="SSF55729">
    <property type="entry name" value="Acyl-CoA N-acyltransferases (Nat)"/>
    <property type="match status" value="1"/>
</dbReference>
<gene>
    <name evidence="2" type="ORF">A2896_02940</name>
</gene>
<feature type="domain" description="N-acetyltransferase" evidence="1">
    <location>
        <begin position="20"/>
        <end position="180"/>
    </location>
</feature>
<dbReference type="InterPro" id="IPR000182">
    <property type="entry name" value="GNAT_dom"/>
</dbReference>
<dbReference type="Pfam" id="PF00583">
    <property type="entry name" value="Acetyltransf_1"/>
    <property type="match status" value="1"/>
</dbReference>
<evidence type="ECO:0000259" key="1">
    <source>
        <dbReference type="PROSITE" id="PS51186"/>
    </source>
</evidence>
<dbReference type="STRING" id="1801672.A2896_02940"/>
<dbReference type="Gene3D" id="3.40.630.30">
    <property type="match status" value="1"/>
</dbReference>
<accession>A0A1G2EEU9</accession>
<dbReference type="GO" id="GO:0016747">
    <property type="term" value="F:acyltransferase activity, transferring groups other than amino-acyl groups"/>
    <property type="evidence" value="ECO:0007669"/>
    <property type="project" value="InterPro"/>
</dbReference>
<dbReference type="AlphaFoldDB" id="A0A1G2EEU9"/>
<dbReference type="CDD" id="cd04301">
    <property type="entry name" value="NAT_SF"/>
    <property type="match status" value="1"/>
</dbReference>
<organism evidence="2 3">
    <name type="scientific">Candidatus Nealsonbacteria bacterium RIFCSPLOWO2_01_FULL_43_32</name>
    <dbReference type="NCBI Taxonomy" id="1801672"/>
    <lineage>
        <taxon>Bacteria</taxon>
        <taxon>Candidatus Nealsoniibacteriota</taxon>
    </lineage>
</organism>
<name>A0A1G2EEU9_9BACT</name>